<protein>
    <submittedName>
        <fullName evidence="2">Uncharacterized protein</fullName>
    </submittedName>
</protein>
<dbReference type="EMBL" id="KZ999043">
    <property type="protein sequence ID" value="RKO85469.1"/>
    <property type="molecule type" value="Genomic_DNA"/>
</dbReference>
<feature type="region of interest" description="Disordered" evidence="1">
    <location>
        <begin position="153"/>
        <end position="322"/>
    </location>
</feature>
<evidence type="ECO:0000313" key="3">
    <source>
        <dbReference type="Proteomes" id="UP000269721"/>
    </source>
</evidence>
<gene>
    <name evidence="2" type="ORF">BDK51DRAFT_39841</name>
</gene>
<reference evidence="3" key="1">
    <citation type="journal article" date="2018" name="Nat. Microbiol.">
        <title>Leveraging single-cell genomics to expand the fungal tree of life.</title>
        <authorList>
            <person name="Ahrendt S.R."/>
            <person name="Quandt C.A."/>
            <person name="Ciobanu D."/>
            <person name="Clum A."/>
            <person name="Salamov A."/>
            <person name="Andreopoulos B."/>
            <person name="Cheng J.F."/>
            <person name="Woyke T."/>
            <person name="Pelin A."/>
            <person name="Henrissat B."/>
            <person name="Reynolds N.K."/>
            <person name="Benny G.L."/>
            <person name="Smith M.E."/>
            <person name="James T.Y."/>
            <person name="Grigoriev I.V."/>
        </authorList>
    </citation>
    <scope>NUCLEOTIDE SEQUENCE [LARGE SCALE GENOMIC DNA]</scope>
</reference>
<name>A0A4P9W038_9FUNG</name>
<feature type="compositionally biased region" description="Low complexity" evidence="1">
    <location>
        <begin position="294"/>
        <end position="319"/>
    </location>
</feature>
<evidence type="ECO:0000256" key="1">
    <source>
        <dbReference type="SAM" id="MobiDB-lite"/>
    </source>
</evidence>
<feature type="compositionally biased region" description="Low complexity" evidence="1">
    <location>
        <begin position="168"/>
        <end position="193"/>
    </location>
</feature>
<organism evidence="2 3">
    <name type="scientific">Blyttiomyces helicus</name>
    <dbReference type="NCBI Taxonomy" id="388810"/>
    <lineage>
        <taxon>Eukaryota</taxon>
        <taxon>Fungi</taxon>
        <taxon>Fungi incertae sedis</taxon>
        <taxon>Chytridiomycota</taxon>
        <taxon>Chytridiomycota incertae sedis</taxon>
        <taxon>Chytridiomycetes</taxon>
        <taxon>Chytridiomycetes incertae sedis</taxon>
        <taxon>Blyttiomyces</taxon>
    </lineage>
</organism>
<proteinExistence type="predicted"/>
<keyword evidence="3" id="KW-1185">Reference proteome</keyword>
<dbReference type="Proteomes" id="UP000269721">
    <property type="component" value="Unassembled WGS sequence"/>
</dbReference>
<evidence type="ECO:0000313" key="2">
    <source>
        <dbReference type="EMBL" id="RKO85469.1"/>
    </source>
</evidence>
<dbReference type="AlphaFoldDB" id="A0A4P9W038"/>
<feature type="compositionally biased region" description="Low complexity" evidence="1">
    <location>
        <begin position="211"/>
        <end position="220"/>
    </location>
</feature>
<feature type="compositionally biased region" description="Basic and acidic residues" evidence="1">
    <location>
        <begin position="153"/>
        <end position="166"/>
    </location>
</feature>
<sequence length="387" mass="41365">MNLPTSQDAGMVGCTPKEVIGTLKRDAARDNGDACPRGGGCSDTCNPLRQPLDAQSSWFFPSHLPQPPHLNDLTRVLEDSADPDADAGPKLHPLPIKARAQEEGSRAPAVARCAAKGERQLVGSAPAAENGAGESNEMQGWWARFFSRIRGRVRSERRGGSRERAAKTRASTSPPRSSTTTLAQSALSRTTSLDLPSEDDDTLSPRRPGILSRLRSAASLGSTDHGRGPPASALSTPLPRRRDISRSGSVDNGRGPPTSSVSTPLPRRRNFSRSSSMDDGRGPATSTASTPLPSRRCISRSSSIERALSSPSSPSSTPSPHRHFLSLARATSSESRIGLYRAAIEAEVTASPWTFLPEPPIRLARQRCGSKGKKKTFSLNPLNPILY</sequence>
<accession>A0A4P9W038</accession>